<dbReference type="GO" id="GO:0000160">
    <property type="term" value="P:phosphorelay signal transduction system"/>
    <property type="evidence" value="ECO:0007669"/>
    <property type="project" value="InterPro"/>
</dbReference>
<dbReference type="PANTHER" id="PTHR43214">
    <property type="entry name" value="TWO-COMPONENT RESPONSE REGULATOR"/>
    <property type="match status" value="1"/>
</dbReference>
<dbReference type="InterPro" id="IPR000792">
    <property type="entry name" value="Tscrpt_reg_LuxR_C"/>
</dbReference>
<feature type="domain" description="HTH luxR-type" evidence="4">
    <location>
        <begin position="144"/>
        <end position="209"/>
    </location>
</feature>
<dbReference type="PROSITE" id="PS50110">
    <property type="entry name" value="RESPONSE_REGULATORY"/>
    <property type="match status" value="1"/>
</dbReference>
<evidence type="ECO:0000313" key="7">
    <source>
        <dbReference type="Proteomes" id="UP000313231"/>
    </source>
</evidence>
<dbReference type="PRINTS" id="PR00038">
    <property type="entry name" value="HTHLUXR"/>
</dbReference>
<keyword evidence="1 3" id="KW-0597">Phosphoprotein</keyword>
<sequence length="216" mass="22394">MISVVLADDHVVVREGLKALLTSVEGIDVIGLASDGREAVRAAVTQRPDVLVLDVAMPGLDGVGAAREIARVAPDVAILMLTMHEDDDTVREAMQAGARGYLLKGADQRQVVRAIESVAAGEAVFGSAIAPQVLEAVARRGPAAAEPFPGLSGREREVLALLASGMPSRAIADRLGLAVKTVNNHLSAVFAKLGVSGRTEAALMARRVGLGDEPLP</sequence>
<dbReference type="InterPro" id="IPR001789">
    <property type="entry name" value="Sig_transdc_resp-reg_receiver"/>
</dbReference>
<dbReference type="Gene3D" id="3.40.50.2300">
    <property type="match status" value="1"/>
</dbReference>
<proteinExistence type="predicted"/>
<dbReference type="OrthoDB" id="9808843at2"/>
<dbReference type="SUPFAM" id="SSF52172">
    <property type="entry name" value="CheY-like"/>
    <property type="match status" value="1"/>
</dbReference>
<evidence type="ECO:0000256" key="2">
    <source>
        <dbReference type="ARBA" id="ARBA00023125"/>
    </source>
</evidence>
<evidence type="ECO:0000313" key="6">
    <source>
        <dbReference type="EMBL" id="TNM41236.1"/>
    </source>
</evidence>
<dbReference type="RefSeq" id="WP_139622631.1">
    <property type="nucleotide sequence ID" value="NZ_VDMP01000022.1"/>
</dbReference>
<dbReference type="Pfam" id="PF00196">
    <property type="entry name" value="GerE"/>
    <property type="match status" value="1"/>
</dbReference>
<dbReference type="AlphaFoldDB" id="A0A5C4W124"/>
<dbReference type="SMART" id="SM00448">
    <property type="entry name" value="REC"/>
    <property type="match status" value="1"/>
</dbReference>
<evidence type="ECO:0000259" key="5">
    <source>
        <dbReference type="PROSITE" id="PS50110"/>
    </source>
</evidence>
<reference evidence="6 7" key="1">
    <citation type="journal article" date="2016" name="Int. J. Syst. Evol. Microbiol.">
        <title>Nocardioides albidus sp. nov., an actinobacterium isolated from garden soil.</title>
        <authorList>
            <person name="Singh H."/>
            <person name="Du J."/>
            <person name="Trinh H."/>
            <person name="Won K."/>
            <person name="Yang J.E."/>
            <person name="Yin C."/>
            <person name="Kook M."/>
            <person name="Yi T.H."/>
        </authorList>
    </citation>
    <scope>NUCLEOTIDE SEQUENCE [LARGE SCALE GENOMIC DNA]</scope>
    <source>
        <strain evidence="6 7">CCTCC AB 2015297</strain>
    </source>
</reference>
<dbReference type="PROSITE" id="PS00622">
    <property type="entry name" value="HTH_LUXR_1"/>
    <property type="match status" value="1"/>
</dbReference>
<dbReference type="CDD" id="cd06170">
    <property type="entry name" value="LuxR_C_like"/>
    <property type="match status" value="1"/>
</dbReference>
<dbReference type="SMART" id="SM00421">
    <property type="entry name" value="HTH_LUXR"/>
    <property type="match status" value="1"/>
</dbReference>
<keyword evidence="7" id="KW-1185">Reference proteome</keyword>
<gene>
    <name evidence="6" type="ORF">FHP29_09585</name>
</gene>
<dbReference type="InterPro" id="IPR039420">
    <property type="entry name" value="WalR-like"/>
</dbReference>
<name>A0A5C4W124_9ACTN</name>
<feature type="modified residue" description="4-aspartylphosphate" evidence="3">
    <location>
        <position position="54"/>
    </location>
</feature>
<evidence type="ECO:0000256" key="3">
    <source>
        <dbReference type="PROSITE-ProRule" id="PRU00169"/>
    </source>
</evidence>
<dbReference type="InterPro" id="IPR011006">
    <property type="entry name" value="CheY-like_superfamily"/>
</dbReference>
<dbReference type="Proteomes" id="UP000313231">
    <property type="component" value="Unassembled WGS sequence"/>
</dbReference>
<organism evidence="6 7">
    <name type="scientific">Nocardioides albidus</name>
    <dbReference type="NCBI Taxonomy" id="1517589"/>
    <lineage>
        <taxon>Bacteria</taxon>
        <taxon>Bacillati</taxon>
        <taxon>Actinomycetota</taxon>
        <taxon>Actinomycetes</taxon>
        <taxon>Propionibacteriales</taxon>
        <taxon>Nocardioidaceae</taxon>
        <taxon>Nocardioides</taxon>
    </lineage>
</organism>
<dbReference type="GO" id="GO:0006355">
    <property type="term" value="P:regulation of DNA-templated transcription"/>
    <property type="evidence" value="ECO:0007669"/>
    <property type="project" value="InterPro"/>
</dbReference>
<evidence type="ECO:0000259" key="4">
    <source>
        <dbReference type="PROSITE" id="PS50043"/>
    </source>
</evidence>
<keyword evidence="2" id="KW-0238">DNA-binding</keyword>
<accession>A0A5C4W124</accession>
<evidence type="ECO:0000256" key="1">
    <source>
        <dbReference type="ARBA" id="ARBA00022553"/>
    </source>
</evidence>
<comment type="caution">
    <text evidence="6">The sequence shown here is derived from an EMBL/GenBank/DDBJ whole genome shotgun (WGS) entry which is preliminary data.</text>
</comment>
<dbReference type="InterPro" id="IPR058245">
    <property type="entry name" value="NreC/VraR/RcsB-like_REC"/>
</dbReference>
<dbReference type="CDD" id="cd17535">
    <property type="entry name" value="REC_NarL-like"/>
    <property type="match status" value="1"/>
</dbReference>
<dbReference type="InterPro" id="IPR016032">
    <property type="entry name" value="Sig_transdc_resp-reg_C-effctor"/>
</dbReference>
<feature type="domain" description="Response regulatory" evidence="5">
    <location>
        <begin position="3"/>
        <end position="119"/>
    </location>
</feature>
<dbReference type="GO" id="GO:0003677">
    <property type="term" value="F:DNA binding"/>
    <property type="evidence" value="ECO:0007669"/>
    <property type="project" value="UniProtKB-KW"/>
</dbReference>
<dbReference type="PROSITE" id="PS50043">
    <property type="entry name" value="HTH_LUXR_2"/>
    <property type="match status" value="1"/>
</dbReference>
<dbReference type="SUPFAM" id="SSF46894">
    <property type="entry name" value="C-terminal effector domain of the bipartite response regulators"/>
    <property type="match status" value="1"/>
</dbReference>
<dbReference type="EMBL" id="VDMP01000022">
    <property type="protein sequence ID" value="TNM41236.1"/>
    <property type="molecule type" value="Genomic_DNA"/>
</dbReference>
<protein>
    <submittedName>
        <fullName evidence="6">Response regulator transcription factor</fullName>
    </submittedName>
</protein>
<dbReference type="Pfam" id="PF00072">
    <property type="entry name" value="Response_reg"/>
    <property type="match status" value="1"/>
</dbReference>